<dbReference type="EMBL" id="JAGQKX010000014">
    <property type="protein sequence ID" value="MCA9389962.1"/>
    <property type="molecule type" value="Genomic_DNA"/>
</dbReference>
<dbReference type="AlphaFoldDB" id="A0A955LGP2"/>
<dbReference type="SUPFAM" id="SSF109604">
    <property type="entry name" value="HD-domain/PDEase-like"/>
    <property type="match status" value="1"/>
</dbReference>
<dbReference type="Pfam" id="PF13023">
    <property type="entry name" value="HD_3"/>
    <property type="match status" value="1"/>
</dbReference>
<organism evidence="2 3">
    <name type="scientific">candidate division WWE3 bacterium</name>
    <dbReference type="NCBI Taxonomy" id="2053526"/>
    <lineage>
        <taxon>Bacteria</taxon>
        <taxon>Katanobacteria</taxon>
    </lineage>
</organism>
<comment type="caution">
    <text evidence="2">The sequence shown here is derived from an EMBL/GenBank/DDBJ whole genome shotgun (WGS) entry which is preliminary data.</text>
</comment>
<sequence>MSAQKTLQIVSRFQNNALSTLRYEENPHVLDKESVAAHLSRMFRLAGYITPQLKEEFANHKESATLIEDLFFNILFHDDDEIVSGKDISTFNKTHNAHDDEEIAAIMEALASLETDQIALEKKYVMAFREKKTLASQIAKVLDNLTGNQVAIEQLIGMIHPDYVLLCIDYIEKQKGISQTTDVLIEEQIQRIKVVRKGLQDDAKHVSEIAYDLKTRGIGKHDIIWNNMQKLLKVDIQTYIPDKSKVYFPVWEYDIDSPIPLEDEP</sequence>
<feature type="domain" description="HD" evidence="1">
    <location>
        <begin position="31"/>
        <end position="146"/>
    </location>
</feature>
<evidence type="ECO:0000313" key="3">
    <source>
        <dbReference type="Proteomes" id="UP000701698"/>
    </source>
</evidence>
<accession>A0A955LGP2</accession>
<proteinExistence type="predicted"/>
<evidence type="ECO:0000313" key="2">
    <source>
        <dbReference type="EMBL" id="MCA9389962.1"/>
    </source>
</evidence>
<evidence type="ECO:0000259" key="1">
    <source>
        <dbReference type="Pfam" id="PF13023"/>
    </source>
</evidence>
<gene>
    <name evidence="2" type="ORF">KC571_01025</name>
</gene>
<reference evidence="2" key="1">
    <citation type="submission" date="2020-04" db="EMBL/GenBank/DDBJ databases">
        <authorList>
            <person name="Zhang T."/>
        </authorList>
    </citation>
    <scope>NUCLEOTIDE SEQUENCE</scope>
    <source>
        <strain evidence="2">HKST-UBA01</strain>
    </source>
</reference>
<protein>
    <submittedName>
        <fullName evidence="2">HD domain-containing protein</fullName>
    </submittedName>
</protein>
<dbReference type="Proteomes" id="UP000701698">
    <property type="component" value="Unassembled WGS sequence"/>
</dbReference>
<dbReference type="Gene3D" id="1.10.3210.10">
    <property type="entry name" value="Hypothetical protein af1432"/>
    <property type="match status" value="1"/>
</dbReference>
<dbReference type="InterPro" id="IPR006674">
    <property type="entry name" value="HD_domain"/>
</dbReference>
<reference evidence="2" key="2">
    <citation type="journal article" date="2021" name="Microbiome">
        <title>Successional dynamics and alternative stable states in a saline activated sludge microbial community over 9 years.</title>
        <authorList>
            <person name="Wang Y."/>
            <person name="Ye J."/>
            <person name="Ju F."/>
            <person name="Liu L."/>
            <person name="Boyd J.A."/>
            <person name="Deng Y."/>
            <person name="Parks D.H."/>
            <person name="Jiang X."/>
            <person name="Yin X."/>
            <person name="Woodcroft B.J."/>
            <person name="Tyson G.W."/>
            <person name="Hugenholtz P."/>
            <person name="Polz M.F."/>
            <person name="Zhang T."/>
        </authorList>
    </citation>
    <scope>NUCLEOTIDE SEQUENCE</scope>
    <source>
        <strain evidence="2">HKST-UBA01</strain>
    </source>
</reference>
<name>A0A955LGP2_UNCKA</name>